<accession>A0ABU6QMP4</accession>
<name>A0ABU6QMP4_9FABA</name>
<dbReference type="Proteomes" id="UP001341840">
    <property type="component" value="Unassembled WGS sequence"/>
</dbReference>
<reference evidence="1 2" key="1">
    <citation type="journal article" date="2023" name="Plants (Basel)">
        <title>Bridging the Gap: Combining Genomics and Transcriptomics Approaches to Understand Stylosanthes scabra, an Orphan Legume from the Brazilian Caatinga.</title>
        <authorList>
            <person name="Ferreira-Neto J.R.C."/>
            <person name="da Silva M.D."/>
            <person name="Binneck E."/>
            <person name="de Melo N.F."/>
            <person name="da Silva R.H."/>
            <person name="de Melo A.L.T.M."/>
            <person name="Pandolfi V."/>
            <person name="Bustamante F.O."/>
            <person name="Brasileiro-Vidal A.C."/>
            <person name="Benko-Iseppon A.M."/>
        </authorList>
    </citation>
    <scope>NUCLEOTIDE SEQUENCE [LARGE SCALE GENOMIC DNA]</scope>
    <source>
        <tissue evidence="1">Leaves</tissue>
    </source>
</reference>
<dbReference type="EMBL" id="JASCZI010000759">
    <property type="protein sequence ID" value="MED6113282.1"/>
    <property type="molecule type" value="Genomic_DNA"/>
</dbReference>
<protein>
    <recommendedName>
        <fullName evidence="3">F-box domain-containing protein</fullName>
    </recommendedName>
</protein>
<sequence length="115" mass="12560">MGPLQPHCSLPLPRRTQLFNRHLPPAAALFLASKCVPLNRVCRGLKSIDPSWIWAITVLCSTSTKSICIGPLHHGHPLRTSIYSIMSPPFEYGSEGSEEDHRDGEVDGFVAIGGN</sequence>
<proteinExistence type="predicted"/>
<evidence type="ECO:0000313" key="2">
    <source>
        <dbReference type="Proteomes" id="UP001341840"/>
    </source>
</evidence>
<keyword evidence="2" id="KW-1185">Reference proteome</keyword>
<comment type="caution">
    <text evidence="1">The sequence shown here is derived from an EMBL/GenBank/DDBJ whole genome shotgun (WGS) entry which is preliminary data.</text>
</comment>
<evidence type="ECO:0000313" key="1">
    <source>
        <dbReference type="EMBL" id="MED6113282.1"/>
    </source>
</evidence>
<gene>
    <name evidence="1" type="ORF">PIB30_069328</name>
</gene>
<organism evidence="1 2">
    <name type="scientific">Stylosanthes scabra</name>
    <dbReference type="NCBI Taxonomy" id="79078"/>
    <lineage>
        <taxon>Eukaryota</taxon>
        <taxon>Viridiplantae</taxon>
        <taxon>Streptophyta</taxon>
        <taxon>Embryophyta</taxon>
        <taxon>Tracheophyta</taxon>
        <taxon>Spermatophyta</taxon>
        <taxon>Magnoliopsida</taxon>
        <taxon>eudicotyledons</taxon>
        <taxon>Gunneridae</taxon>
        <taxon>Pentapetalae</taxon>
        <taxon>rosids</taxon>
        <taxon>fabids</taxon>
        <taxon>Fabales</taxon>
        <taxon>Fabaceae</taxon>
        <taxon>Papilionoideae</taxon>
        <taxon>50 kb inversion clade</taxon>
        <taxon>dalbergioids sensu lato</taxon>
        <taxon>Dalbergieae</taxon>
        <taxon>Pterocarpus clade</taxon>
        <taxon>Stylosanthes</taxon>
    </lineage>
</organism>
<evidence type="ECO:0008006" key="3">
    <source>
        <dbReference type="Google" id="ProtNLM"/>
    </source>
</evidence>